<name>A0A3P6IGS1_ENTVE</name>
<dbReference type="PRINTS" id="PR00080">
    <property type="entry name" value="SDRFAMILY"/>
</dbReference>
<gene>
    <name evidence="3" type="ORF">EVEC_LOCUS992</name>
</gene>
<dbReference type="AlphaFoldDB" id="A0A3P6IGS1"/>
<reference evidence="3 4" key="1">
    <citation type="submission" date="2018-10" db="EMBL/GenBank/DDBJ databases">
        <authorList>
            <consortium name="Pathogen Informatics"/>
        </authorList>
    </citation>
    <scope>NUCLEOTIDE SEQUENCE [LARGE SCALE GENOMIC DNA]</scope>
</reference>
<dbReference type="GO" id="GO:0016491">
    <property type="term" value="F:oxidoreductase activity"/>
    <property type="evidence" value="ECO:0007669"/>
    <property type="project" value="UniProtKB-KW"/>
</dbReference>
<comment type="similarity">
    <text evidence="2">Belongs to the short-chain dehydrogenases/reductases (SDR) family.</text>
</comment>
<organism evidence="3 4">
    <name type="scientific">Enterobius vermicularis</name>
    <name type="common">Human pinworm</name>
    <dbReference type="NCBI Taxonomy" id="51028"/>
    <lineage>
        <taxon>Eukaryota</taxon>
        <taxon>Metazoa</taxon>
        <taxon>Ecdysozoa</taxon>
        <taxon>Nematoda</taxon>
        <taxon>Chromadorea</taxon>
        <taxon>Rhabditida</taxon>
        <taxon>Spirurina</taxon>
        <taxon>Oxyuridomorpha</taxon>
        <taxon>Oxyuroidea</taxon>
        <taxon>Oxyuridae</taxon>
        <taxon>Enterobius</taxon>
    </lineage>
</organism>
<dbReference type="Gene3D" id="3.40.50.720">
    <property type="entry name" value="NAD(P)-binding Rossmann-like Domain"/>
    <property type="match status" value="1"/>
</dbReference>
<dbReference type="InterPro" id="IPR002347">
    <property type="entry name" value="SDR_fam"/>
</dbReference>
<dbReference type="Pfam" id="PF00106">
    <property type="entry name" value="adh_short"/>
    <property type="match status" value="1"/>
</dbReference>
<accession>A0A3P6IGS1</accession>
<keyword evidence="4" id="KW-1185">Reference proteome</keyword>
<evidence type="ECO:0000256" key="1">
    <source>
        <dbReference type="ARBA" id="ARBA00023002"/>
    </source>
</evidence>
<evidence type="ECO:0000256" key="2">
    <source>
        <dbReference type="RuleBase" id="RU000363"/>
    </source>
</evidence>
<dbReference type="PANTHER" id="PTHR44147">
    <property type="entry name" value="DEHYDROGENASE/REDUCTASE SDR FAMILY MEMBER 1"/>
    <property type="match status" value="1"/>
</dbReference>
<dbReference type="STRING" id="51028.A0A3P6IGS1"/>
<proteinExistence type="inferred from homology"/>
<dbReference type="SUPFAM" id="SSF51735">
    <property type="entry name" value="NAD(P)-binding Rossmann-fold domains"/>
    <property type="match status" value="1"/>
</dbReference>
<evidence type="ECO:0000313" key="3">
    <source>
        <dbReference type="EMBL" id="VDD85849.1"/>
    </source>
</evidence>
<dbReference type="InterPro" id="IPR020904">
    <property type="entry name" value="Sc_DH/Rdtase_CS"/>
</dbReference>
<keyword evidence="1" id="KW-0560">Oxidoreductase</keyword>
<dbReference type="InterPro" id="IPR036291">
    <property type="entry name" value="NAD(P)-bd_dom_sf"/>
</dbReference>
<protein>
    <recommendedName>
        <fullName evidence="5">Dehydrogenase/reductase SDR family member 1</fullName>
    </recommendedName>
</protein>
<dbReference type="OrthoDB" id="1933717at2759"/>
<sequence length="311" mass="33844">MDGKVALVTGGSRGISKGIALQLAEAGAKVYITGRKHQNHTKTLPRLENTADEIRKRGGECVVAHCDHSEPKQVEELFRKIASENASTLDILVNSAFAGNPVNIERNGGRKFYECDPLFWDEVNNVGLRNVYICCVYGGRLMAAKHRGVIINISSAGAIQYFFNVPYGVGKAAVDRMSADIAFELKNVGVTAVSLWPGTVKTETSKDLIYSGKFTSIAMKMYESGETPEFVGRAVVALASDTSIQKKSGKVLLTGDLCKEYGFTDIDGKVPANMRSLKSALEFFGYSKAANWVPPFLNIPSVALHLSTYKF</sequence>
<dbReference type="PRINTS" id="PR00081">
    <property type="entry name" value="GDHRDH"/>
</dbReference>
<evidence type="ECO:0008006" key="5">
    <source>
        <dbReference type="Google" id="ProtNLM"/>
    </source>
</evidence>
<dbReference type="PROSITE" id="PS00061">
    <property type="entry name" value="ADH_SHORT"/>
    <property type="match status" value="1"/>
</dbReference>
<evidence type="ECO:0000313" key="4">
    <source>
        <dbReference type="Proteomes" id="UP000274131"/>
    </source>
</evidence>
<dbReference type="EMBL" id="UXUI01007157">
    <property type="protein sequence ID" value="VDD85849.1"/>
    <property type="molecule type" value="Genomic_DNA"/>
</dbReference>
<dbReference type="Proteomes" id="UP000274131">
    <property type="component" value="Unassembled WGS sequence"/>
</dbReference>
<dbReference type="PANTHER" id="PTHR44147:SF2">
    <property type="entry name" value="DEHYDROGENASE_REDUCTASE SDR FAMILY MEMBER 1"/>
    <property type="match status" value="1"/>
</dbReference>